<keyword evidence="4" id="KW-0378">Hydrolase</keyword>
<comment type="caution">
    <text evidence="8">The sequence shown here is derived from an EMBL/GenBank/DDBJ whole genome shotgun (WGS) entry which is preliminary data.</text>
</comment>
<dbReference type="Proteomes" id="UP001500880">
    <property type="component" value="Unassembled WGS sequence"/>
</dbReference>
<evidence type="ECO:0000313" key="9">
    <source>
        <dbReference type="Proteomes" id="UP001500880"/>
    </source>
</evidence>
<proteinExistence type="predicted"/>
<keyword evidence="3" id="KW-0547">Nucleotide-binding</keyword>
<dbReference type="RefSeq" id="WP_343837161.1">
    <property type="nucleotide sequence ID" value="NZ_BAAADO010000001.1"/>
</dbReference>
<dbReference type="InterPro" id="IPR005249">
    <property type="entry name" value="YqeK"/>
</dbReference>
<evidence type="ECO:0000256" key="4">
    <source>
        <dbReference type="ARBA" id="ARBA00022801"/>
    </source>
</evidence>
<dbReference type="PANTHER" id="PTHR35795:SF1">
    <property type="entry name" value="BIS(5'-NUCLEOSYL)-TETRAPHOSPHATASE, SYMMETRICAL"/>
    <property type="match status" value="1"/>
</dbReference>
<reference evidence="9" key="1">
    <citation type="journal article" date="2019" name="Int. J. Syst. Evol. Microbiol.">
        <title>The Global Catalogue of Microorganisms (GCM) 10K type strain sequencing project: providing services to taxonomists for standard genome sequencing and annotation.</title>
        <authorList>
            <consortium name="The Broad Institute Genomics Platform"/>
            <consortium name="The Broad Institute Genome Sequencing Center for Infectious Disease"/>
            <person name="Wu L."/>
            <person name="Ma J."/>
        </authorList>
    </citation>
    <scope>NUCLEOTIDE SEQUENCE [LARGE SCALE GENOMIC DNA]</scope>
    <source>
        <strain evidence="9">JCM 12389</strain>
    </source>
</reference>
<gene>
    <name evidence="8" type="primary">yqeK</name>
    <name evidence="8" type="ORF">GCM10008986_04880</name>
</gene>
<protein>
    <recommendedName>
        <fullName evidence="1">bis(5'-nucleosyl)-tetraphosphatase (symmetrical)</fullName>
        <ecNumber evidence="1">3.6.1.41</ecNumber>
    </recommendedName>
</protein>
<organism evidence="8 9">
    <name type="scientific">Salinibacillus aidingensis</name>
    <dbReference type="NCBI Taxonomy" id="237684"/>
    <lineage>
        <taxon>Bacteria</taxon>
        <taxon>Bacillati</taxon>
        <taxon>Bacillota</taxon>
        <taxon>Bacilli</taxon>
        <taxon>Bacillales</taxon>
        <taxon>Bacillaceae</taxon>
        <taxon>Salinibacillus</taxon>
    </lineage>
</organism>
<comment type="catalytic activity">
    <reaction evidence="6">
        <text>P(1),P(4)-bis(5'-adenosyl) tetraphosphate + H2O = 2 ADP + 2 H(+)</text>
        <dbReference type="Rhea" id="RHEA:24252"/>
        <dbReference type="ChEBI" id="CHEBI:15377"/>
        <dbReference type="ChEBI" id="CHEBI:15378"/>
        <dbReference type="ChEBI" id="CHEBI:58141"/>
        <dbReference type="ChEBI" id="CHEBI:456216"/>
        <dbReference type="EC" id="3.6.1.41"/>
    </reaction>
</comment>
<dbReference type="SMART" id="SM00471">
    <property type="entry name" value="HDc"/>
    <property type="match status" value="1"/>
</dbReference>
<evidence type="ECO:0000256" key="6">
    <source>
        <dbReference type="ARBA" id="ARBA00049417"/>
    </source>
</evidence>
<evidence type="ECO:0000313" key="8">
    <source>
        <dbReference type="EMBL" id="GAA0482933.1"/>
    </source>
</evidence>
<dbReference type="EC" id="3.6.1.41" evidence="1"/>
<dbReference type="NCBIfam" id="TIGR00488">
    <property type="entry name" value="bis(5'-nucleosyl)-tetraphosphatase (symmetrical) YqeK"/>
    <property type="match status" value="1"/>
</dbReference>
<dbReference type="InterPro" id="IPR003607">
    <property type="entry name" value="HD/PDEase_dom"/>
</dbReference>
<keyword evidence="2" id="KW-0479">Metal-binding</keyword>
<name>A0ABP3KMG7_9BACI</name>
<keyword evidence="9" id="KW-1185">Reference proteome</keyword>
<dbReference type="PROSITE" id="PS51831">
    <property type="entry name" value="HD"/>
    <property type="match status" value="1"/>
</dbReference>
<dbReference type="InterPro" id="IPR006674">
    <property type="entry name" value="HD_domain"/>
</dbReference>
<dbReference type="SUPFAM" id="SSF109604">
    <property type="entry name" value="HD-domain/PDEase-like"/>
    <property type="match status" value="1"/>
</dbReference>
<evidence type="ECO:0000256" key="5">
    <source>
        <dbReference type="ARBA" id="ARBA00023004"/>
    </source>
</evidence>
<dbReference type="Pfam" id="PF01966">
    <property type="entry name" value="HD"/>
    <property type="match status" value="1"/>
</dbReference>
<dbReference type="InterPro" id="IPR051094">
    <property type="entry name" value="Diverse_Catalytic_Enzymes"/>
</dbReference>
<evidence type="ECO:0000259" key="7">
    <source>
        <dbReference type="PROSITE" id="PS51831"/>
    </source>
</evidence>
<evidence type="ECO:0000256" key="2">
    <source>
        <dbReference type="ARBA" id="ARBA00022723"/>
    </source>
</evidence>
<dbReference type="CDD" id="cd00077">
    <property type="entry name" value="HDc"/>
    <property type="match status" value="1"/>
</dbReference>
<feature type="domain" description="HD" evidence="7">
    <location>
        <begin position="18"/>
        <end position="133"/>
    </location>
</feature>
<evidence type="ECO:0000256" key="1">
    <source>
        <dbReference type="ARBA" id="ARBA00012506"/>
    </source>
</evidence>
<keyword evidence="5" id="KW-0408">Iron</keyword>
<evidence type="ECO:0000256" key="3">
    <source>
        <dbReference type="ARBA" id="ARBA00022741"/>
    </source>
</evidence>
<dbReference type="Gene3D" id="1.10.3210.10">
    <property type="entry name" value="Hypothetical protein af1432"/>
    <property type="match status" value="1"/>
</dbReference>
<dbReference type="PANTHER" id="PTHR35795">
    <property type="entry name" value="SLR1885 PROTEIN"/>
    <property type="match status" value="1"/>
</dbReference>
<accession>A0ABP3KMG7</accession>
<sequence length="189" mass="22100">MDLNDALEQVRPYLKQERFDHTKRVVDTAVKLAQIYKADQYQTEIAAAFHDLAKYWPKEEMKQIIQTVSYLPKDLLDYHHELWHGPAGAYLVKQKYGIEDQEILDAIRYHTTGRAHMGKLEKIVFLADYIEPGRSFPGVHEVREMAWKDLDEACQMSLHNTIEFLMSKGATIYPDTFYAYNHFTKILSS</sequence>
<dbReference type="EMBL" id="BAAADO010000001">
    <property type="protein sequence ID" value="GAA0482933.1"/>
    <property type="molecule type" value="Genomic_DNA"/>
</dbReference>